<keyword evidence="3" id="KW-1185">Reference proteome</keyword>
<dbReference type="SUPFAM" id="SSF56219">
    <property type="entry name" value="DNase I-like"/>
    <property type="match status" value="1"/>
</dbReference>
<protein>
    <recommendedName>
        <fullName evidence="1">Endonuclease/exonuclease/phosphatase domain-containing protein</fullName>
    </recommendedName>
</protein>
<feature type="domain" description="Endonuclease/exonuclease/phosphatase" evidence="1">
    <location>
        <begin position="5"/>
        <end position="151"/>
    </location>
</feature>
<reference evidence="2 3" key="1">
    <citation type="submission" date="2019-07" db="EMBL/GenBank/DDBJ databases">
        <title>WGS assembly of Gossypium mustelinum.</title>
        <authorList>
            <person name="Chen Z.J."/>
            <person name="Sreedasyam A."/>
            <person name="Ando A."/>
            <person name="Song Q."/>
            <person name="De L."/>
            <person name="Hulse-Kemp A."/>
            <person name="Ding M."/>
            <person name="Ye W."/>
            <person name="Kirkbride R."/>
            <person name="Jenkins J."/>
            <person name="Plott C."/>
            <person name="Lovell J."/>
            <person name="Lin Y.-M."/>
            <person name="Vaughn R."/>
            <person name="Liu B."/>
            <person name="Li W."/>
            <person name="Simpson S."/>
            <person name="Scheffler B."/>
            <person name="Saski C."/>
            <person name="Grover C."/>
            <person name="Hu G."/>
            <person name="Conover J."/>
            <person name="Carlson J."/>
            <person name="Shu S."/>
            <person name="Boston L."/>
            <person name="Williams M."/>
            <person name="Peterson D."/>
            <person name="Mcgee K."/>
            <person name="Jones D."/>
            <person name="Wendel J."/>
            <person name="Stelly D."/>
            <person name="Grimwood J."/>
            <person name="Schmutz J."/>
        </authorList>
    </citation>
    <scope>NUCLEOTIDE SEQUENCE [LARGE SCALE GENOMIC DNA]</scope>
    <source>
        <strain evidence="2">1408120.09</strain>
    </source>
</reference>
<evidence type="ECO:0000313" key="3">
    <source>
        <dbReference type="Proteomes" id="UP000323597"/>
    </source>
</evidence>
<accession>A0A5D2XW80</accession>
<dbReference type="AlphaFoldDB" id="A0A5D2XW80"/>
<organism evidence="2 3">
    <name type="scientific">Gossypium mustelinum</name>
    <name type="common">Cotton</name>
    <name type="synonym">Gossypium caicoense</name>
    <dbReference type="NCBI Taxonomy" id="34275"/>
    <lineage>
        <taxon>Eukaryota</taxon>
        <taxon>Viridiplantae</taxon>
        <taxon>Streptophyta</taxon>
        <taxon>Embryophyta</taxon>
        <taxon>Tracheophyta</taxon>
        <taxon>Spermatophyta</taxon>
        <taxon>Magnoliopsida</taxon>
        <taxon>eudicotyledons</taxon>
        <taxon>Gunneridae</taxon>
        <taxon>Pentapetalae</taxon>
        <taxon>rosids</taxon>
        <taxon>malvids</taxon>
        <taxon>Malvales</taxon>
        <taxon>Malvaceae</taxon>
        <taxon>Malvoideae</taxon>
        <taxon>Gossypium</taxon>
    </lineage>
</organism>
<dbReference type="PANTHER" id="PTHR35218:SF9">
    <property type="entry name" value="ENDONUCLEASE_EXONUCLEASE_PHOSPHATASE DOMAIN-CONTAINING PROTEIN"/>
    <property type="match status" value="1"/>
</dbReference>
<evidence type="ECO:0000313" key="2">
    <source>
        <dbReference type="EMBL" id="TYJ17201.1"/>
    </source>
</evidence>
<proteinExistence type="predicted"/>
<dbReference type="InterPro" id="IPR005135">
    <property type="entry name" value="Endo/exonuclease/phosphatase"/>
</dbReference>
<feature type="non-terminal residue" evidence="2">
    <location>
        <position position="173"/>
    </location>
</feature>
<dbReference type="GO" id="GO:0003824">
    <property type="term" value="F:catalytic activity"/>
    <property type="evidence" value="ECO:0007669"/>
    <property type="project" value="InterPro"/>
</dbReference>
<dbReference type="Pfam" id="PF03372">
    <property type="entry name" value="Exo_endo_phos"/>
    <property type="match status" value="1"/>
</dbReference>
<dbReference type="Gene3D" id="3.60.10.10">
    <property type="entry name" value="Endonuclease/exonuclease/phosphatase"/>
    <property type="match status" value="1"/>
</dbReference>
<dbReference type="Proteomes" id="UP000323597">
    <property type="component" value="Chromosome A09"/>
</dbReference>
<feature type="non-terminal residue" evidence="2">
    <location>
        <position position="1"/>
    </location>
</feature>
<gene>
    <name evidence="2" type="ORF">E1A91_A09G035800v1</name>
</gene>
<name>A0A5D2XW80_GOSMU</name>
<dbReference type="PANTHER" id="PTHR35218">
    <property type="entry name" value="RNASE H DOMAIN-CONTAINING PROTEIN"/>
    <property type="match status" value="1"/>
</dbReference>
<dbReference type="InterPro" id="IPR036691">
    <property type="entry name" value="Endo/exonu/phosph_ase_sf"/>
</dbReference>
<evidence type="ECO:0000259" key="1">
    <source>
        <dbReference type="Pfam" id="PF03372"/>
    </source>
</evidence>
<dbReference type="EMBL" id="CM017644">
    <property type="protein sequence ID" value="TYJ17201.1"/>
    <property type="molecule type" value="Genomic_DNA"/>
</dbReference>
<sequence length="173" mass="19614">IKILVWNCRGIGNTATVRELKQLLVANDFKIVFLCETKVHSNNFSYIRSGCRMDGCLAVNAIGKSGGLVMMWKEGMTVMIQNYSKYHIDSLVCLEDGMRLRLTGFYGQADPNNRNLSWDMLRRVKDTINEGWILAGDFNAILNNAEKEGGRRKPRSSMEDFCKLLEELALVDV</sequence>